<organism evidence="1 2">
    <name type="scientific">Pontibacter aydingkolensis</name>
    <dbReference type="NCBI Taxonomy" id="1911536"/>
    <lineage>
        <taxon>Bacteria</taxon>
        <taxon>Pseudomonadati</taxon>
        <taxon>Bacteroidota</taxon>
        <taxon>Cytophagia</taxon>
        <taxon>Cytophagales</taxon>
        <taxon>Hymenobacteraceae</taxon>
        <taxon>Pontibacter</taxon>
    </lineage>
</organism>
<evidence type="ECO:0000313" key="1">
    <source>
        <dbReference type="EMBL" id="MBW7467206.1"/>
    </source>
</evidence>
<gene>
    <name evidence="1" type="ORF">K0O23_09010</name>
</gene>
<proteinExistence type="predicted"/>
<dbReference type="Gene3D" id="3.40.50.2000">
    <property type="entry name" value="Glycogen Phosphorylase B"/>
    <property type="match status" value="1"/>
</dbReference>
<dbReference type="Proteomes" id="UP000813018">
    <property type="component" value="Unassembled WGS sequence"/>
</dbReference>
<dbReference type="SUPFAM" id="SSF53756">
    <property type="entry name" value="UDP-Glycosyltransferase/glycogen phosphorylase"/>
    <property type="match status" value="1"/>
</dbReference>
<accession>A0ABS7CU56</accession>
<protein>
    <submittedName>
        <fullName evidence="1">Uncharacterized protein</fullName>
    </submittedName>
</protein>
<name>A0ABS7CU56_9BACT</name>
<sequence length="409" mass="45692">MQSIVLVSSGQPSANPRLVKEAVALNDDGYNVTVIYVPISPWADEFDEELFRTHPTIKFIQAGYHIESQRWSYKWSRFRRKLLVALYKITGDKFNIADYSTALFGQELLKEAIKQKADLYVAHNLAALPAAVKAARLNAAKVGFDAEDFHREEFNSSGVEKTLTIQIENKYFPHLDYLSVASPLIGKAYAEIFPELNPLIINNVFSAKVNPPIASNGSSTLRLFWFSQSIGRGRGIETIIKAMGILNDVSISLTLLGNISAEMKSYLLKIADEAAAPSSYITFNPPVAEAEIFKIASQHDIGVGGEIPSCLNREFCLTNKIFTYLLAGNALVLSDTQAQKKFLEDYPAVGSIFRSEEPESLAYVLRQYANEPDLLVTHRMNAREIALNELNWEKEKEKFIDKVVSVLSK</sequence>
<dbReference type="EMBL" id="JAHYXK010000006">
    <property type="protein sequence ID" value="MBW7467206.1"/>
    <property type="molecule type" value="Genomic_DNA"/>
</dbReference>
<reference evidence="1 2" key="1">
    <citation type="journal article" date="2016" name="Int. J. Syst. Evol. Microbiol.">
        <title>Pontibacter aydingkolensis sp. nov., isolated from soil of a salt lake.</title>
        <authorList>
            <person name="Osman G."/>
            <person name="Zhang T."/>
            <person name="Lou K."/>
            <person name="Gao Y."/>
            <person name="Chang W."/>
            <person name="Lin Q."/>
            <person name="Yang H.M."/>
            <person name="Huo X.D."/>
            <person name="Wang N."/>
        </authorList>
    </citation>
    <scope>NUCLEOTIDE SEQUENCE [LARGE SCALE GENOMIC DNA]</scope>
    <source>
        <strain evidence="1 2">KACC 19255</strain>
    </source>
</reference>
<dbReference type="RefSeq" id="WP_219877094.1">
    <property type="nucleotide sequence ID" value="NZ_JAHYXK010000006.1"/>
</dbReference>
<keyword evidence="2" id="KW-1185">Reference proteome</keyword>
<comment type="caution">
    <text evidence="1">The sequence shown here is derived from an EMBL/GenBank/DDBJ whole genome shotgun (WGS) entry which is preliminary data.</text>
</comment>
<evidence type="ECO:0000313" key="2">
    <source>
        <dbReference type="Proteomes" id="UP000813018"/>
    </source>
</evidence>